<feature type="domain" description="DUF4350" evidence="3">
    <location>
        <begin position="66"/>
        <end position="257"/>
    </location>
</feature>
<keyword evidence="2" id="KW-0812">Transmembrane</keyword>
<sequence length="425" mass="44150">MSAKTGLKRTPGSPTPAVAETPRVRSSARRSLFWIVAVVAALVFSVFTIALTASSNPDTDRYSLENAGPSGSRAVAEVLRQQGVDVVGAASLAEATDALETADDGVTLLFSDVYGYLDDDRRAELARAVRDSGAELVLLEPWSSDLDVLAPGVANAGSPDGDGSVEAGEGCRVDAAERAGTITAPNATYRPIASGGDADGGEIETCFLAGTGDSGDAFALIRSTTANGTVTVFGGGDSLTNDLVAQEGNAALALGLLGGEQTLVWYIPGGDDLGGDGEAPETLGSLTPPWVTPVLLLLVLVTVAAGIWRGRRFGPVVVENLPVTVRASETMEGRARLYAKHGAHGRALDAVRIGTITRLTSMLALPRHAGVVEVSRSVAAVTGRHVDEVYDVLVGSIPRTEAELLEISDRLLRLEQEVQRATTPR</sequence>
<organism evidence="4 5">
    <name type="scientific">Herbiconiux oxytropis</name>
    <dbReference type="NCBI Taxonomy" id="2970915"/>
    <lineage>
        <taxon>Bacteria</taxon>
        <taxon>Bacillati</taxon>
        <taxon>Actinomycetota</taxon>
        <taxon>Actinomycetes</taxon>
        <taxon>Micrococcales</taxon>
        <taxon>Microbacteriaceae</taxon>
        <taxon>Herbiconiux</taxon>
    </lineage>
</organism>
<keyword evidence="2" id="KW-1133">Transmembrane helix</keyword>
<dbReference type="Proteomes" id="UP001165587">
    <property type="component" value="Unassembled WGS sequence"/>
</dbReference>
<keyword evidence="2" id="KW-0472">Membrane</keyword>
<dbReference type="RefSeq" id="WP_259526206.1">
    <property type="nucleotide sequence ID" value="NZ_JANLCK010000003.1"/>
</dbReference>
<dbReference type="EMBL" id="JANLCK010000003">
    <property type="protein sequence ID" value="MCS5725649.1"/>
    <property type="molecule type" value="Genomic_DNA"/>
</dbReference>
<dbReference type="Pfam" id="PF14258">
    <property type="entry name" value="DUF4350"/>
    <property type="match status" value="1"/>
</dbReference>
<proteinExistence type="predicted"/>
<name>A0AA41XCE4_9MICO</name>
<dbReference type="InterPro" id="IPR025646">
    <property type="entry name" value="DUF4350"/>
</dbReference>
<evidence type="ECO:0000256" key="1">
    <source>
        <dbReference type="SAM" id="MobiDB-lite"/>
    </source>
</evidence>
<keyword evidence="5" id="KW-1185">Reference proteome</keyword>
<protein>
    <submittedName>
        <fullName evidence="4">DUF4350 domain-containing protein</fullName>
    </submittedName>
</protein>
<evidence type="ECO:0000313" key="4">
    <source>
        <dbReference type="EMBL" id="MCS5725649.1"/>
    </source>
</evidence>
<evidence type="ECO:0000256" key="2">
    <source>
        <dbReference type="SAM" id="Phobius"/>
    </source>
</evidence>
<accession>A0AA41XCE4</accession>
<evidence type="ECO:0000259" key="3">
    <source>
        <dbReference type="Pfam" id="PF14258"/>
    </source>
</evidence>
<gene>
    <name evidence="4" type="ORF">N1028_07040</name>
</gene>
<feature type="region of interest" description="Disordered" evidence="1">
    <location>
        <begin position="1"/>
        <end position="22"/>
    </location>
</feature>
<reference evidence="4" key="1">
    <citation type="submission" date="2022-08" db="EMBL/GenBank/DDBJ databases">
        <authorList>
            <person name="Deng Y."/>
            <person name="Han X.-F."/>
            <person name="Zhang Y.-Q."/>
        </authorList>
    </citation>
    <scope>NUCLEOTIDE SEQUENCE</scope>
    <source>
        <strain evidence="4">CPCC 203407</strain>
    </source>
</reference>
<evidence type="ECO:0000313" key="5">
    <source>
        <dbReference type="Proteomes" id="UP001165587"/>
    </source>
</evidence>
<comment type="caution">
    <text evidence="4">The sequence shown here is derived from an EMBL/GenBank/DDBJ whole genome shotgun (WGS) entry which is preliminary data.</text>
</comment>
<feature type="transmembrane region" description="Helical" evidence="2">
    <location>
        <begin position="32"/>
        <end position="53"/>
    </location>
</feature>
<dbReference type="AlphaFoldDB" id="A0AA41XCE4"/>